<proteinExistence type="predicted"/>
<dbReference type="Proteomes" id="UP000554286">
    <property type="component" value="Unassembled WGS sequence"/>
</dbReference>
<comment type="caution">
    <text evidence="1">The sequence shown here is derived from an EMBL/GenBank/DDBJ whole genome shotgun (WGS) entry which is preliminary data.</text>
</comment>
<name>A0A7W6WC07_9PROT</name>
<dbReference type="RefSeq" id="WP_184048675.1">
    <property type="nucleotide sequence ID" value="NZ_JACIGK010000049.1"/>
</dbReference>
<gene>
    <name evidence="1" type="ORF">GGD89_003752</name>
</gene>
<dbReference type="EMBL" id="JACIGK010000049">
    <property type="protein sequence ID" value="MBB4268097.1"/>
    <property type="molecule type" value="Genomic_DNA"/>
</dbReference>
<evidence type="ECO:0000313" key="2">
    <source>
        <dbReference type="Proteomes" id="UP000554286"/>
    </source>
</evidence>
<evidence type="ECO:0000313" key="1">
    <source>
        <dbReference type="EMBL" id="MBB4268097.1"/>
    </source>
</evidence>
<organism evidence="1 2">
    <name type="scientific">Roseospira visakhapatnamensis</name>
    <dbReference type="NCBI Taxonomy" id="390880"/>
    <lineage>
        <taxon>Bacteria</taxon>
        <taxon>Pseudomonadati</taxon>
        <taxon>Pseudomonadota</taxon>
        <taxon>Alphaproteobacteria</taxon>
        <taxon>Rhodospirillales</taxon>
        <taxon>Rhodospirillaceae</taxon>
        <taxon>Roseospira</taxon>
    </lineage>
</organism>
<dbReference type="AlphaFoldDB" id="A0A7W6WC07"/>
<accession>A0A7W6WC07</accession>
<sequence length="68" mass="7043">MVSPRSRTTSKNRLFAIAIAILGLIGVLVPLSRAAVDALAVARADLGDFTVEDVADFLTSAGPEDTAD</sequence>
<keyword evidence="2" id="KW-1185">Reference proteome</keyword>
<reference evidence="1 2" key="1">
    <citation type="submission" date="2020-08" db="EMBL/GenBank/DDBJ databases">
        <title>Genome sequencing of Purple Non-Sulfur Bacteria from various extreme environments.</title>
        <authorList>
            <person name="Mayer M."/>
        </authorList>
    </citation>
    <scope>NUCLEOTIDE SEQUENCE [LARGE SCALE GENOMIC DNA]</scope>
    <source>
        <strain evidence="1 2">JA131</strain>
    </source>
</reference>
<protein>
    <submittedName>
        <fullName evidence="1">Uncharacterized protein</fullName>
    </submittedName>
</protein>